<evidence type="ECO:0000313" key="2">
    <source>
        <dbReference type="EMBL" id="PKY47774.1"/>
    </source>
</evidence>
<keyword evidence="1" id="KW-0233">DNA recombination</keyword>
<dbReference type="InterPro" id="IPR013762">
    <property type="entry name" value="Integrase-like_cat_sf"/>
</dbReference>
<evidence type="ECO:0000313" key="3">
    <source>
        <dbReference type="Proteomes" id="UP000234323"/>
    </source>
</evidence>
<dbReference type="Gene3D" id="1.10.443.10">
    <property type="entry name" value="Intergrase catalytic core"/>
    <property type="match status" value="1"/>
</dbReference>
<evidence type="ECO:0000256" key="1">
    <source>
        <dbReference type="ARBA" id="ARBA00023172"/>
    </source>
</evidence>
<dbReference type="EMBL" id="LLXI01000578">
    <property type="protein sequence ID" value="PKY47774.1"/>
    <property type="molecule type" value="Genomic_DNA"/>
</dbReference>
<dbReference type="InterPro" id="IPR011010">
    <property type="entry name" value="DNA_brk_join_enz"/>
</dbReference>
<comment type="caution">
    <text evidence="2">The sequence shown here is derived from an EMBL/GenBank/DDBJ whole genome shotgun (WGS) entry which is preliminary data.</text>
</comment>
<dbReference type="VEuPathDB" id="FungiDB:FUN_017101"/>
<organism evidence="2 3">
    <name type="scientific">Rhizophagus irregularis</name>
    <dbReference type="NCBI Taxonomy" id="588596"/>
    <lineage>
        <taxon>Eukaryota</taxon>
        <taxon>Fungi</taxon>
        <taxon>Fungi incertae sedis</taxon>
        <taxon>Mucoromycota</taxon>
        <taxon>Glomeromycotina</taxon>
        <taxon>Glomeromycetes</taxon>
        <taxon>Glomerales</taxon>
        <taxon>Glomeraceae</taxon>
        <taxon>Rhizophagus</taxon>
    </lineage>
</organism>
<gene>
    <name evidence="2" type="ORF">RhiirA4_421663</name>
</gene>
<dbReference type="GO" id="GO:0003677">
    <property type="term" value="F:DNA binding"/>
    <property type="evidence" value="ECO:0007669"/>
    <property type="project" value="InterPro"/>
</dbReference>
<keyword evidence="3" id="KW-1185">Reference proteome</keyword>
<dbReference type="Proteomes" id="UP000234323">
    <property type="component" value="Unassembled WGS sequence"/>
</dbReference>
<sequence length="285" mass="31939">MAQKGGEHTNLLASQLVDTPEGILFKKGQQKNDQRGIDGSQFDLNIPFPSNPPGIAGLNYDIRKFLSLRPQKGKCPYLYLSISKSANAIAQGKWYNDKQLADCTIRSMFKNICIECEIVDIKGRNISNHSVRKTSIIELFDLGVAENTGMAITGHCSVGGYRIYAKPNNNHKREALSGIINRLDGLPLEKKEEINISDLSSISSFSTISEIESDNSNSDNNNISQENISSDYNNFCTAKEIIQKNTKYPLQEYNSILSDDNKRRKKNYGHKKITIKKISLLDICR</sequence>
<dbReference type="GO" id="GO:0006310">
    <property type="term" value="P:DNA recombination"/>
    <property type="evidence" value="ECO:0007669"/>
    <property type="project" value="UniProtKB-KW"/>
</dbReference>
<reference evidence="2 3" key="1">
    <citation type="submission" date="2015-10" db="EMBL/GenBank/DDBJ databases">
        <title>Genome analyses suggest a sexual origin of heterokaryosis in a supposedly ancient asexual fungus.</title>
        <authorList>
            <person name="Ropars J."/>
            <person name="Sedzielewska K."/>
            <person name="Noel J."/>
            <person name="Charron P."/>
            <person name="Farinelli L."/>
            <person name="Marton T."/>
            <person name="Kruger M."/>
            <person name="Pelin A."/>
            <person name="Brachmann A."/>
            <person name="Corradi N."/>
        </authorList>
    </citation>
    <scope>NUCLEOTIDE SEQUENCE [LARGE SCALE GENOMIC DNA]</scope>
    <source>
        <strain evidence="2 3">A4</strain>
    </source>
</reference>
<accession>A0A2I1GML0</accession>
<protein>
    <submittedName>
        <fullName evidence="2">Uncharacterized protein</fullName>
    </submittedName>
</protein>
<dbReference type="VEuPathDB" id="FungiDB:RhiirA1_493333"/>
<dbReference type="AlphaFoldDB" id="A0A2I1GML0"/>
<name>A0A2I1GML0_9GLOM</name>
<dbReference type="GO" id="GO:0015074">
    <property type="term" value="P:DNA integration"/>
    <property type="evidence" value="ECO:0007669"/>
    <property type="project" value="InterPro"/>
</dbReference>
<proteinExistence type="predicted"/>
<dbReference type="SUPFAM" id="SSF56349">
    <property type="entry name" value="DNA breaking-rejoining enzymes"/>
    <property type="match status" value="1"/>
</dbReference>